<dbReference type="GO" id="GO:0008010">
    <property type="term" value="F:structural constituent of chitin-based larval cuticle"/>
    <property type="evidence" value="ECO:0007669"/>
    <property type="project" value="TreeGrafter"/>
</dbReference>
<dbReference type="PANTHER" id="PTHR10380">
    <property type="entry name" value="CUTICLE PROTEIN"/>
    <property type="match status" value="1"/>
</dbReference>
<evidence type="ECO:0000256" key="3">
    <source>
        <dbReference type="SAM" id="SignalP"/>
    </source>
</evidence>
<evidence type="ECO:0000313" key="4">
    <source>
        <dbReference type="Proteomes" id="UP000515160"/>
    </source>
</evidence>
<evidence type="ECO:0000256" key="2">
    <source>
        <dbReference type="PROSITE-ProRule" id="PRU00497"/>
    </source>
</evidence>
<dbReference type="RefSeq" id="XP_034106737.1">
    <property type="nucleotide sequence ID" value="XM_034250846.2"/>
</dbReference>
<dbReference type="OrthoDB" id="6343684at2759"/>
<dbReference type="InterPro" id="IPR031311">
    <property type="entry name" value="CHIT_BIND_RR_consensus"/>
</dbReference>
<sequence>MFKALIFVAFFGIAFSSPLSNSALRSLGGSIGARKVVPKVVDVAHVAVSHASGDDVHAETLNRSDDVRADGFSTVLETSNHISESRNGDVHGNIHGDYGWISPEGEHIQLTYVADENGYQPSGAHLPTPPPIPVEIQRALEWIASHPPAETYEH</sequence>
<feature type="signal peptide" evidence="3">
    <location>
        <begin position="1"/>
        <end position="16"/>
    </location>
</feature>
<protein>
    <submittedName>
        <fullName evidence="5">Larval cuticle protein 2-like</fullName>
    </submittedName>
</protein>
<evidence type="ECO:0000313" key="5">
    <source>
        <dbReference type="RefSeq" id="XP_034106737.1"/>
    </source>
</evidence>
<dbReference type="GeneID" id="117569610"/>
<gene>
    <name evidence="5" type="primary">LOC117569610</name>
</gene>
<dbReference type="Proteomes" id="UP000515160">
    <property type="component" value="Chromosome 3"/>
</dbReference>
<name>A0A6P8YI69_DROAB</name>
<dbReference type="InterPro" id="IPR000618">
    <property type="entry name" value="Insect_cuticle"/>
</dbReference>
<dbReference type="AlphaFoldDB" id="A0A6P8YI69"/>
<dbReference type="PANTHER" id="PTHR10380:SF237">
    <property type="entry name" value="CUTICULAR PROTEIN 65AU, ISOFORM A-RELATED"/>
    <property type="match status" value="1"/>
</dbReference>
<organism evidence="4 5">
    <name type="scientific">Drosophila albomicans</name>
    <name type="common">Fruit fly</name>
    <dbReference type="NCBI Taxonomy" id="7291"/>
    <lineage>
        <taxon>Eukaryota</taxon>
        <taxon>Metazoa</taxon>
        <taxon>Ecdysozoa</taxon>
        <taxon>Arthropoda</taxon>
        <taxon>Hexapoda</taxon>
        <taxon>Insecta</taxon>
        <taxon>Pterygota</taxon>
        <taxon>Neoptera</taxon>
        <taxon>Endopterygota</taxon>
        <taxon>Diptera</taxon>
        <taxon>Brachycera</taxon>
        <taxon>Muscomorpha</taxon>
        <taxon>Ephydroidea</taxon>
        <taxon>Drosophilidae</taxon>
        <taxon>Drosophila</taxon>
    </lineage>
</organism>
<accession>A0A6P8YI69</accession>
<feature type="chain" id="PRO_5027625718" evidence="3">
    <location>
        <begin position="17"/>
        <end position="154"/>
    </location>
</feature>
<keyword evidence="3" id="KW-0732">Signal</keyword>
<dbReference type="InterPro" id="IPR050468">
    <property type="entry name" value="Cuticle_Struct_Prot"/>
</dbReference>
<keyword evidence="4" id="KW-1185">Reference proteome</keyword>
<reference evidence="5" key="1">
    <citation type="submission" date="2025-08" db="UniProtKB">
        <authorList>
            <consortium name="RefSeq"/>
        </authorList>
    </citation>
    <scope>IDENTIFICATION</scope>
    <source>
        <strain evidence="5">15112-1751.03</strain>
        <tissue evidence="5">Whole Adult</tissue>
    </source>
</reference>
<dbReference type="Pfam" id="PF00379">
    <property type="entry name" value="Chitin_bind_4"/>
    <property type="match status" value="1"/>
</dbReference>
<dbReference type="GO" id="GO:0062129">
    <property type="term" value="C:chitin-based extracellular matrix"/>
    <property type="evidence" value="ECO:0007669"/>
    <property type="project" value="TreeGrafter"/>
</dbReference>
<dbReference type="PROSITE" id="PS00233">
    <property type="entry name" value="CHIT_BIND_RR_1"/>
    <property type="match status" value="1"/>
</dbReference>
<dbReference type="PROSITE" id="PS51155">
    <property type="entry name" value="CHIT_BIND_RR_2"/>
    <property type="match status" value="1"/>
</dbReference>
<proteinExistence type="predicted"/>
<keyword evidence="1 2" id="KW-0193">Cuticle</keyword>
<evidence type="ECO:0000256" key="1">
    <source>
        <dbReference type="ARBA" id="ARBA00022460"/>
    </source>
</evidence>